<dbReference type="InterPro" id="IPR000014">
    <property type="entry name" value="PAS"/>
</dbReference>
<evidence type="ECO:0000256" key="1">
    <source>
        <dbReference type="ARBA" id="ARBA00022801"/>
    </source>
</evidence>
<dbReference type="AlphaFoldDB" id="A0A1G7NB67"/>
<dbReference type="InterPro" id="IPR001610">
    <property type="entry name" value="PAC"/>
</dbReference>
<dbReference type="InterPro" id="IPR003018">
    <property type="entry name" value="GAF"/>
</dbReference>
<evidence type="ECO:0000313" key="5">
    <source>
        <dbReference type="Proteomes" id="UP000198863"/>
    </source>
</evidence>
<dbReference type="PROSITE" id="PS50113">
    <property type="entry name" value="PAC"/>
    <property type="match status" value="1"/>
</dbReference>
<evidence type="ECO:0000313" key="4">
    <source>
        <dbReference type="EMBL" id="SDF71283.1"/>
    </source>
</evidence>
<dbReference type="Pfam" id="PF13426">
    <property type="entry name" value="PAS_9"/>
    <property type="match status" value="1"/>
</dbReference>
<dbReference type="OrthoDB" id="118142at2"/>
<protein>
    <submittedName>
        <fullName evidence="4">PAS domain S-box-containing protein</fullName>
    </submittedName>
</protein>
<sequence length="751" mass="79020">MVNGGDVGSGVPNVVDTKMQESVVDDASQALAGIGASTGATALPRVLGDSPIAVLLVDRSHGQVTYANTAALELAGDVRLPVAVDAWTAAAGVTDVDGNALTDTSAPLSRVASGQPVAGEPVRIRGTDGVADTDRGTADSRGPVVWATGFPLGEGAHDEQLSLLVFLPVEQPTGVDDPEAVLQSLRERAVLATDICFTISDPRQPENPLVWVNPSFTKVTGYSLEDSIGRNCKFLQGPATDPAAVQKIVDDLGAGRSTAVTLLNYRPDGTAFWNHVSISPVYDGAGELVSFVGVQSDVTTRILADAERDAAHEAERTARRHAEEARARMALMAEATTELVGSLDTAELQHRLARLCVPRLADWVSIWQVDDDGLITSATSLHRDGDVVRPLLDAMQAEYLGRPFPRAAPVREAFLTGQPVLREDLDDAVLAPYARGLLENGVLTQLGVGSLLALPLPSRRGTWGAMTLVREAARGFSVEDLDVAQDLCRRAGQALDNARVYSREASVAETLQHALLPELPDLPRITAAARYTAASAAAAVGGDFYDLLPMPGGATGIVIGDVAGHDITAATAMGQLRGLIRSACWDTDEPSPDIVLARVDRLLKVLGLPVISTAALLRAVPPADGDDSWTVECANAGHPPVLLRTPDGEVELFCDDHDLLLGTGMADLLPPRSSTTRRVPLGSQLLLYTDGLIEQPGAEGPARDIDAGLAALRQLWASLPVASDPQTVCDAVHDLVVLASDDLAVLTLQLD</sequence>
<dbReference type="InterPro" id="IPR029016">
    <property type="entry name" value="GAF-like_dom_sf"/>
</dbReference>
<dbReference type="PROSITE" id="PS50112">
    <property type="entry name" value="PAS"/>
    <property type="match status" value="1"/>
</dbReference>
<keyword evidence="5" id="KW-1185">Reference proteome</keyword>
<evidence type="ECO:0000259" key="3">
    <source>
        <dbReference type="PROSITE" id="PS50113"/>
    </source>
</evidence>
<dbReference type="InterPro" id="IPR001932">
    <property type="entry name" value="PPM-type_phosphatase-like_dom"/>
</dbReference>
<dbReference type="EMBL" id="FNCF01000001">
    <property type="protein sequence ID" value="SDF71283.1"/>
    <property type="molecule type" value="Genomic_DNA"/>
</dbReference>
<dbReference type="PANTHER" id="PTHR43156:SF2">
    <property type="entry name" value="STAGE II SPORULATION PROTEIN E"/>
    <property type="match status" value="1"/>
</dbReference>
<dbReference type="SMART" id="SM00065">
    <property type="entry name" value="GAF"/>
    <property type="match status" value="1"/>
</dbReference>
<dbReference type="SUPFAM" id="SSF55785">
    <property type="entry name" value="PYP-like sensor domain (PAS domain)"/>
    <property type="match status" value="1"/>
</dbReference>
<evidence type="ECO:0000259" key="2">
    <source>
        <dbReference type="PROSITE" id="PS50112"/>
    </source>
</evidence>
<name>A0A1G7NB67_9ACTN</name>
<accession>A0A1G7NB67</accession>
<proteinExistence type="predicted"/>
<keyword evidence="1" id="KW-0378">Hydrolase</keyword>
<dbReference type="Gene3D" id="3.30.450.20">
    <property type="entry name" value="PAS domain"/>
    <property type="match status" value="1"/>
</dbReference>
<dbReference type="InterPro" id="IPR035965">
    <property type="entry name" value="PAS-like_dom_sf"/>
</dbReference>
<dbReference type="SMART" id="SM00086">
    <property type="entry name" value="PAC"/>
    <property type="match status" value="1"/>
</dbReference>
<feature type="domain" description="PAC" evidence="3">
    <location>
        <begin position="256"/>
        <end position="310"/>
    </location>
</feature>
<dbReference type="GO" id="GO:0016791">
    <property type="term" value="F:phosphatase activity"/>
    <property type="evidence" value="ECO:0007669"/>
    <property type="project" value="TreeGrafter"/>
</dbReference>
<dbReference type="SUPFAM" id="SSF55781">
    <property type="entry name" value="GAF domain-like"/>
    <property type="match status" value="1"/>
</dbReference>
<dbReference type="InterPro" id="IPR000700">
    <property type="entry name" value="PAS-assoc_C"/>
</dbReference>
<dbReference type="RefSeq" id="WP_091058904.1">
    <property type="nucleotide sequence ID" value="NZ_FNCF01000001.1"/>
</dbReference>
<feature type="domain" description="PAS" evidence="2">
    <location>
        <begin position="209"/>
        <end position="231"/>
    </location>
</feature>
<gene>
    <name evidence="4" type="ORF">SAMN05660324_0968</name>
</gene>
<dbReference type="SMART" id="SM00331">
    <property type="entry name" value="PP2C_SIG"/>
    <property type="match status" value="1"/>
</dbReference>
<dbReference type="Pfam" id="PF01590">
    <property type="entry name" value="GAF"/>
    <property type="match status" value="1"/>
</dbReference>
<dbReference type="PANTHER" id="PTHR43156">
    <property type="entry name" value="STAGE II SPORULATION PROTEIN E-RELATED"/>
    <property type="match status" value="1"/>
</dbReference>
<dbReference type="Proteomes" id="UP000198863">
    <property type="component" value="Unassembled WGS sequence"/>
</dbReference>
<dbReference type="NCBIfam" id="TIGR00229">
    <property type="entry name" value="sensory_box"/>
    <property type="match status" value="1"/>
</dbReference>
<dbReference type="InterPro" id="IPR052016">
    <property type="entry name" value="Bact_Sigma-Reg"/>
</dbReference>
<dbReference type="Pfam" id="PF07228">
    <property type="entry name" value="SpoIIE"/>
    <property type="match status" value="1"/>
</dbReference>
<dbReference type="InterPro" id="IPR036457">
    <property type="entry name" value="PPM-type-like_dom_sf"/>
</dbReference>
<dbReference type="CDD" id="cd00130">
    <property type="entry name" value="PAS"/>
    <property type="match status" value="1"/>
</dbReference>
<organism evidence="4 5">
    <name type="scientific">Klenkia brasiliensis</name>
    <dbReference type="NCBI Taxonomy" id="333142"/>
    <lineage>
        <taxon>Bacteria</taxon>
        <taxon>Bacillati</taxon>
        <taxon>Actinomycetota</taxon>
        <taxon>Actinomycetes</taxon>
        <taxon>Geodermatophilales</taxon>
        <taxon>Geodermatophilaceae</taxon>
        <taxon>Klenkia</taxon>
    </lineage>
</organism>
<dbReference type="Pfam" id="PF13188">
    <property type="entry name" value="PAS_8"/>
    <property type="match status" value="1"/>
</dbReference>
<reference evidence="5" key="1">
    <citation type="submission" date="2016-10" db="EMBL/GenBank/DDBJ databases">
        <authorList>
            <person name="Varghese N."/>
            <person name="Submissions S."/>
        </authorList>
    </citation>
    <scope>NUCLEOTIDE SEQUENCE [LARGE SCALE GENOMIC DNA]</scope>
    <source>
        <strain evidence="5">DSM 44526</strain>
    </source>
</reference>
<dbReference type="Gene3D" id="3.60.40.10">
    <property type="entry name" value="PPM-type phosphatase domain"/>
    <property type="match status" value="1"/>
</dbReference>
<dbReference type="SUPFAM" id="SSF81606">
    <property type="entry name" value="PP2C-like"/>
    <property type="match status" value="1"/>
</dbReference>
<dbReference type="Gene3D" id="3.30.450.40">
    <property type="match status" value="1"/>
</dbReference>